<evidence type="ECO:0008006" key="3">
    <source>
        <dbReference type="Google" id="ProtNLM"/>
    </source>
</evidence>
<dbReference type="EMBL" id="MU853890">
    <property type="protein sequence ID" value="KAK3936244.1"/>
    <property type="molecule type" value="Genomic_DNA"/>
</dbReference>
<evidence type="ECO:0000313" key="1">
    <source>
        <dbReference type="EMBL" id="KAK3936244.1"/>
    </source>
</evidence>
<dbReference type="Proteomes" id="UP001303473">
    <property type="component" value="Unassembled WGS sequence"/>
</dbReference>
<feature type="non-terminal residue" evidence="1">
    <location>
        <position position="1"/>
    </location>
</feature>
<organism evidence="1 2">
    <name type="scientific">Diplogelasinospora grovesii</name>
    <dbReference type="NCBI Taxonomy" id="303347"/>
    <lineage>
        <taxon>Eukaryota</taxon>
        <taxon>Fungi</taxon>
        <taxon>Dikarya</taxon>
        <taxon>Ascomycota</taxon>
        <taxon>Pezizomycotina</taxon>
        <taxon>Sordariomycetes</taxon>
        <taxon>Sordariomycetidae</taxon>
        <taxon>Sordariales</taxon>
        <taxon>Diplogelasinosporaceae</taxon>
        <taxon>Diplogelasinospora</taxon>
    </lineage>
</organism>
<evidence type="ECO:0000313" key="2">
    <source>
        <dbReference type="Proteomes" id="UP001303473"/>
    </source>
</evidence>
<keyword evidence="2" id="KW-1185">Reference proteome</keyword>
<sequence>KNVLKWVLLSEGGHHTGPHIDSNGLNTWITVQEEHMGFGWMANPTEEEEKGWMTNDNYTSG</sequence>
<comment type="caution">
    <text evidence="1">The sequence shown here is derived from an EMBL/GenBank/DDBJ whole genome shotgun (WGS) entry which is preliminary data.</text>
</comment>
<proteinExistence type="predicted"/>
<name>A0AAN6S0S7_9PEZI</name>
<gene>
    <name evidence="1" type="ORF">QBC46DRAFT_230788</name>
</gene>
<accession>A0AAN6S0S7</accession>
<feature type="non-terminal residue" evidence="1">
    <location>
        <position position="61"/>
    </location>
</feature>
<reference evidence="2" key="1">
    <citation type="journal article" date="2023" name="Mol. Phylogenet. Evol.">
        <title>Genome-scale phylogeny and comparative genomics of the fungal order Sordariales.</title>
        <authorList>
            <person name="Hensen N."/>
            <person name="Bonometti L."/>
            <person name="Westerberg I."/>
            <person name="Brannstrom I.O."/>
            <person name="Guillou S."/>
            <person name="Cros-Aarteil S."/>
            <person name="Calhoun S."/>
            <person name="Haridas S."/>
            <person name="Kuo A."/>
            <person name="Mondo S."/>
            <person name="Pangilinan J."/>
            <person name="Riley R."/>
            <person name="LaButti K."/>
            <person name="Andreopoulos B."/>
            <person name="Lipzen A."/>
            <person name="Chen C."/>
            <person name="Yan M."/>
            <person name="Daum C."/>
            <person name="Ng V."/>
            <person name="Clum A."/>
            <person name="Steindorff A."/>
            <person name="Ohm R.A."/>
            <person name="Martin F."/>
            <person name="Silar P."/>
            <person name="Natvig D.O."/>
            <person name="Lalanne C."/>
            <person name="Gautier V."/>
            <person name="Ament-Velasquez S.L."/>
            <person name="Kruys A."/>
            <person name="Hutchinson M.I."/>
            <person name="Powell A.J."/>
            <person name="Barry K."/>
            <person name="Miller A.N."/>
            <person name="Grigoriev I.V."/>
            <person name="Debuchy R."/>
            <person name="Gladieux P."/>
            <person name="Hiltunen Thoren M."/>
            <person name="Johannesson H."/>
        </authorList>
    </citation>
    <scope>NUCLEOTIDE SEQUENCE [LARGE SCALE GENOMIC DNA]</scope>
    <source>
        <strain evidence="2">CBS 340.73</strain>
    </source>
</reference>
<protein>
    <recommendedName>
        <fullName evidence="3">JmjC domain-containing protein</fullName>
    </recommendedName>
</protein>
<dbReference type="AlphaFoldDB" id="A0AAN6S0S7"/>